<organism evidence="2 3">
    <name type="scientific">Desmonostoc muscorum LEGE 12446</name>
    <dbReference type="NCBI Taxonomy" id="1828758"/>
    <lineage>
        <taxon>Bacteria</taxon>
        <taxon>Bacillati</taxon>
        <taxon>Cyanobacteriota</taxon>
        <taxon>Cyanophyceae</taxon>
        <taxon>Nostocales</taxon>
        <taxon>Nostocaceae</taxon>
        <taxon>Desmonostoc</taxon>
    </lineage>
</organism>
<reference evidence="2" key="1">
    <citation type="submission" date="2020-10" db="EMBL/GenBank/DDBJ databases">
        <authorList>
            <person name="Castelo-Branco R."/>
            <person name="Eusebio N."/>
            <person name="Adriana R."/>
            <person name="Vieira A."/>
            <person name="Brugerolle De Fraissinette N."/>
            <person name="Rezende De Castro R."/>
            <person name="Schneider M.P."/>
            <person name="Vasconcelos V."/>
            <person name="Leao P.N."/>
        </authorList>
    </citation>
    <scope>NUCLEOTIDE SEQUENCE</scope>
    <source>
        <strain evidence="2">LEGE 12446</strain>
    </source>
</reference>
<name>A0A8J7A6R2_DESMC</name>
<evidence type="ECO:0000256" key="1">
    <source>
        <dbReference type="SAM" id="SignalP"/>
    </source>
</evidence>
<evidence type="ECO:0000313" key="3">
    <source>
        <dbReference type="Proteomes" id="UP000622533"/>
    </source>
</evidence>
<keyword evidence="3" id="KW-1185">Reference proteome</keyword>
<dbReference type="AlphaFoldDB" id="A0A8J7A6R2"/>
<keyword evidence="1" id="KW-0732">Signal</keyword>
<dbReference type="RefSeq" id="WP_193924679.1">
    <property type="nucleotide sequence ID" value="NZ_JADEXS020000001.1"/>
</dbReference>
<gene>
    <name evidence="2" type="ORF">IQ276_34465</name>
</gene>
<protein>
    <submittedName>
        <fullName evidence="2">Uncharacterized protein</fullName>
    </submittedName>
</protein>
<dbReference type="Proteomes" id="UP000622533">
    <property type="component" value="Unassembled WGS sequence"/>
</dbReference>
<proteinExistence type="predicted"/>
<accession>A0A8J7A6R2</accession>
<comment type="caution">
    <text evidence="2">The sequence shown here is derived from an EMBL/GenBank/DDBJ whole genome shotgun (WGS) entry which is preliminary data.</text>
</comment>
<feature type="chain" id="PRO_5035215385" evidence="1">
    <location>
        <begin position="35"/>
        <end position="147"/>
    </location>
</feature>
<evidence type="ECO:0000313" key="2">
    <source>
        <dbReference type="EMBL" id="MBE9027340.1"/>
    </source>
</evidence>
<feature type="signal peptide" evidence="1">
    <location>
        <begin position="1"/>
        <end position="34"/>
    </location>
</feature>
<dbReference type="EMBL" id="JADEXS010000861">
    <property type="protein sequence ID" value="MBE9027340.1"/>
    <property type="molecule type" value="Genomic_DNA"/>
</dbReference>
<sequence length="147" mass="15568">MYSVFCQLPVTIKRSFYLLGFISLSNFITAPVHAQQAVARGAVSIVSPSGAYQSVSGELFLPVSNNFLNPGTSTTLTITPTFTNIGAINERITSLSLKVGTATEVITNNNNSLLNQNVQTVNNLTSIPDTGSLIETTNGTNGLEALE</sequence>